<accession>A0A8A5U5I3</accession>
<protein>
    <submittedName>
        <fullName evidence="1">DUF3052 domain-containing protein</fullName>
    </submittedName>
</protein>
<dbReference type="InterPro" id="IPR021412">
    <property type="entry name" value="DUF3052"/>
</dbReference>
<name>A0A7M1QWD3_9ACTO</name>
<sequence>MSGSTGKDFGFGSGQIIQEFGFDDDVDMSLRTAIEEITGEQLEDEEYRGSADGAIAWWRSDDGDVDDLTDLFVDCASGLAEESAQIWLMVPEQRAQYSVPMEDVKEAADTAGLSVTRTRHLESGWTAFRVVSHGRTF</sequence>
<organism evidence="1 2">
    <name type="scientific">Trueperella pecoris</name>
    <dbReference type="NCBI Taxonomy" id="2733571"/>
    <lineage>
        <taxon>Bacteria</taxon>
        <taxon>Bacillati</taxon>
        <taxon>Actinomycetota</taxon>
        <taxon>Actinomycetes</taxon>
        <taxon>Actinomycetales</taxon>
        <taxon>Actinomycetaceae</taxon>
        <taxon>Trueperella</taxon>
    </lineage>
</organism>
<dbReference type="EMBL" id="CP063213">
    <property type="protein sequence ID" value="QOR46412.1"/>
    <property type="molecule type" value="Genomic_DNA"/>
</dbReference>
<proteinExistence type="predicted"/>
<dbReference type="Pfam" id="PF11253">
    <property type="entry name" value="DUF3052"/>
    <property type="match status" value="1"/>
</dbReference>
<evidence type="ECO:0000313" key="2">
    <source>
        <dbReference type="Proteomes" id="UP000595053"/>
    </source>
</evidence>
<evidence type="ECO:0000313" key="1">
    <source>
        <dbReference type="EMBL" id="QOR46412.1"/>
    </source>
</evidence>
<dbReference type="Proteomes" id="UP000595053">
    <property type="component" value="Chromosome"/>
</dbReference>
<reference evidence="1 2" key="1">
    <citation type="submission" date="2020-10" db="EMBL/GenBank/DDBJ databases">
        <title>Trueperella pecoris sp. nov. isolated from bovine and porcine specimens.</title>
        <authorList>
            <person name="Schoenecker L."/>
            <person name="Schnydrig P."/>
            <person name="Brodard I."/>
            <person name="Thomann A."/>
            <person name="Hemphill A."/>
            <person name="Rodriguez-Campos S."/>
            <person name="Perreten V."/>
            <person name="Jores J."/>
            <person name="Kittl S."/>
        </authorList>
    </citation>
    <scope>NUCLEOTIDE SEQUENCE [LARGE SCALE GENOMIC DNA]</scope>
    <source>
        <strain evidence="1 2">15A0121</strain>
    </source>
</reference>
<gene>
    <name evidence="1" type="ORF">INS88_04215</name>
</gene>
<keyword evidence="2" id="KW-1185">Reference proteome</keyword>
<dbReference type="AlphaFoldDB" id="A0A7M1QWD3"/>
<accession>A0A7M1QWD3</accession>
<dbReference type="RefSeq" id="WP_193325899.1">
    <property type="nucleotide sequence ID" value="NZ_CP053291.1"/>
</dbReference>